<dbReference type="EMBL" id="CP022347">
    <property type="protein sequence ID" value="ASQ30024.1"/>
    <property type="molecule type" value="Genomic_DNA"/>
</dbReference>
<dbReference type="AlphaFoldDB" id="A0A222MVE3"/>
<dbReference type="Proteomes" id="UP000201169">
    <property type="component" value="Chromosome"/>
</dbReference>
<evidence type="ECO:0000313" key="1">
    <source>
        <dbReference type="EMBL" id="ASQ30024.1"/>
    </source>
</evidence>
<proteinExistence type="predicted"/>
<gene>
    <name evidence="1" type="ORF">CAV_0356</name>
</gene>
<name>A0A222MVE3_9BACT</name>
<dbReference type="RefSeq" id="WP_094324811.1">
    <property type="nucleotide sequence ID" value="NZ_CP022347.1"/>
</dbReference>
<protein>
    <submittedName>
        <fullName evidence="1">Uncharacterized protein</fullName>
    </submittedName>
</protein>
<organism evidence="1 2">
    <name type="scientific">Campylobacter avium LMG 24591</name>
    <dbReference type="NCBI Taxonomy" id="522484"/>
    <lineage>
        <taxon>Bacteria</taxon>
        <taxon>Pseudomonadati</taxon>
        <taxon>Campylobacterota</taxon>
        <taxon>Epsilonproteobacteria</taxon>
        <taxon>Campylobacterales</taxon>
        <taxon>Campylobacteraceae</taxon>
        <taxon>Campylobacter</taxon>
    </lineage>
</organism>
<evidence type="ECO:0000313" key="2">
    <source>
        <dbReference type="Proteomes" id="UP000201169"/>
    </source>
</evidence>
<sequence length="348" mass="39775">MLNAISNNLNSYNTNLDNKNIRNLNLDTTLPLNTTSSQNLVKPKSEAVDKILGYGVDKEGYFTSDFNEAAGIPKDFKINAGLIKGIDESLRSDKLSLKPLYYDIDWALELGTLYKNKLQNFDEFGKKFDKKELESEFNISFKDIDTKADTLLLLLDMKNLSQSKNTLYGKSYGFGGENTSEFDSFMQKNQLKSPNANSVFAFMLNDTYIGVDAERSKLQGFADYASSYNLGADLAKEANAFIKEFDELLSEDLSLDEFKEKYLDFKNRHDIFVKKFQEAMGDNLLVKDIEKPFTPIQAESKSQTFTYDDIAKNFFLTFLENERKKGNDVLELLEKLFRVDKDKIDMNV</sequence>
<dbReference type="KEGG" id="cavi:CAV_0356"/>
<keyword evidence="2" id="KW-1185">Reference proteome</keyword>
<dbReference type="OrthoDB" id="5363613at2"/>
<reference evidence="1 2" key="1">
    <citation type="submission" date="2017-07" db="EMBL/GenBank/DDBJ databases">
        <title>Analysis of two Campylobacter avium genomes and identification of a novel hippuricase gene.</title>
        <authorList>
            <person name="Miller W.G."/>
            <person name="Chapman M.H."/>
            <person name="Yee E."/>
            <person name="Revez J."/>
            <person name="Bono J.L."/>
            <person name="Rossi M."/>
        </authorList>
    </citation>
    <scope>NUCLEOTIDE SEQUENCE [LARGE SCALE GENOMIC DNA]</scope>
    <source>
        <strain evidence="1 2">LMG 24591</strain>
    </source>
</reference>
<accession>A0A222MVE3</accession>